<evidence type="ECO:0008006" key="4">
    <source>
        <dbReference type="Google" id="ProtNLM"/>
    </source>
</evidence>
<feature type="transmembrane region" description="Helical" evidence="1">
    <location>
        <begin position="378"/>
        <end position="397"/>
    </location>
</feature>
<keyword evidence="1" id="KW-0812">Transmembrane</keyword>
<dbReference type="PANTHER" id="PTHR31061:SF24">
    <property type="entry name" value="LD22376P"/>
    <property type="match status" value="1"/>
</dbReference>
<dbReference type="PANTHER" id="PTHR31061">
    <property type="entry name" value="LD22376P"/>
    <property type="match status" value="1"/>
</dbReference>
<protein>
    <recommendedName>
        <fullName evidence="4">DUF5009 domain-containing protein</fullName>
    </recommendedName>
</protein>
<organism evidence="2 3">
    <name type="scientific">Rosistilla oblonga</name>
    <dbReference type="NCBI Taxonomy" id="2527990"/>
    <lineage>
        <taxon>Bacteria</taxon>
        <taxon>Pseudomonadati</taxon>
        <taxon>Planctomycetota</taxon>
        <taxon>Planctomycetia</taxon>
        <taxon>Pirellulales</taxon>
        <taxon>Pirellulaceae</taxon>
        <taxon>Rosistilla</taxon>
    </lineage>
</organism>
<keyword evidence="1" id="KW-0472">Membrane</keyword>
<feature type="transmembrane region" description="Helical" evidence="1">
    <location>
        <begin position="435"/>
        <end position="454"/>
    </location>
</feature>
<feature type="transmembrane region" description="Helical" evidence="1">
    <location>
        <begin position="121"/>
        <end position="141"/>
    </location>
</feature>
<dbReference type="Proteomes" id="UP000316770">
    <property type="component" value="Chromosome"/>
</dbReference>
<reference evidence="2 3" key="1">
    <citation type="submission" date="2019-02" db="EMBL/GenBank/DDBJ databases">
        <title>Deep-cultivation of Planctomycetes and their phenomic and genomic characterization uncovers novel biology.</title>
        <authorList>
            <person name="Wiegand S."/>
            <person name="Jogler M."/>
            <person name="Boedeker C."/>
            <person name="Pinto D."/>
            <person name="Vollmers J."/>
            <person name="Rivas-Marin E."/>
            <person name="Kohn T."/>
            <person name="Peeters S.H."/>
            <person name="Heuer A."/>
            <person name="Rast P."/>
            <person name="Oberbeckmann S."/>
            <person name="Bunk B."/>
            <person name="Jeske O."/>
            <person name="Meyerdierks A."/>
            <person name="Storesund J.E."/>
            <person name="Kallscheuer N."/>
            <person name="Luecker S."/>
            <person name="Lage O.M."/>
            <person name="Pohl T."/>
            <person name="Merkel B.J."/>
            <person name="Hornburger P."/>
            <person name="Mueller R.-W."/>
            <person name="Bruemmer F."/>
            <person name="Labrenz M."/>
            <person name="Spormann A.M."/>
            <person name="Op den Camp H."/>
            <person name="Overmann J."/>
            <person name="Amann R."/>
            <person name="Jetten M.S.M."/>
            <person name="Mascher T."/>
            <person name="Medema M.H."/>
            <person name="Devos D.P."/>
            <person name="Kaster A.-K."/>
            <person name="Ovreas L."/>
            <person name="Rohde M."/>
            <person name="Galperin M.Y."/>
            <person name="Jogler C."/>
        </authorList>
    </citation>
    <scope>NUCLEOTIDE SEQUENCE [LARGE SCALE GENOMIC DNA]</scope>
    <source>
        <strain evidence="2 3">Mal33</strain>
    </source>
</reference>
<feature type="transmembrane region" description="Helical" evidence="1">
    <location>
        <begin position="409"/>
        <end position="428"/>
    </location>
</feature>
<dbReference type="AlphaFoldDB" id="A0A518IQR4"/>
<proteinExistence type="predicted"/>
<gene>
    <name evidence="2" type="ORF">Mal33_14090</name>
</gene>
<feature type="transmembrane region" description="Helical" evidence="1">
    <location>
        <begin position="344"/>
        <end position="366"/>
    </location>
</feature>
<feature type="transmembrane region" description="Helical" evidence="1">
    <location>
        <begin position="218"/>
        <end position="236"/>
    </location>
</feature>
<evidence type="ECO:0000313" key="3">
    <source>
        <dbReference type="Proteomes" id="UP000316770"/>
    </source>
</evidence>
<keyword evidence="3" id="KW-1185">Reference proteome</keyword>
<feature type="transmembrane region" description="Helical" evidence="1">
    <location>
        <begin position="485"/>
        <end position="507"/>
    </location>
</feature>
<feature type="transmembrane region" description="Helical" evidence="1">
    <location>
        <begin position="242"/>
        <end position="262"/>
    </location>
</feature>
<feature type="transmembrane region" description="Helical" evidence="1">
    <location>
        <begin position="269"/>
        <end position="287"/>
    </location>
</feature>
<feature type="transmembrane region" description="Helical" evidence="1">
    <location>
        <begin position="184"/>
        <end position="202"/>
    </location>
</feature>
<name>A0A518IQR4_9BACT</name>
<dbReference type="EMBL" id="CP036318">
    <property type="protein sequence ID" value="QDV55436.1"/>
    <property type="molecule type" value="Genomic_DNA"/>
</dbReference>
<sequence>MSRRVGQGVPGSLRLSELRVRSPHRMLESVGTVLRCGVAIVIIRILDHRSVLQTRWAKLKKLHRPPVPVLPLQRKFPLMSSTVKNASSESLMSRLPGSQPPKTSAAPVAAASSRRLVSLDAYRGFIMLLLAANGFGIARLASLPESAPIWNVLDRSIWTNIGWYFHHPEWISQFHRYGVSPWDLIQPAFMFMVGVAMPFSFARRESSGQSDFSRHMHALIRAVVLILLGVFLQSASRDATNWTFVNVLSQIGLGYFFVYLMLPLRWGWQVVAIGLILIGYGLFFKVYDLPANYDFKAVAATPETVFQGAWKPWSKNANIAHQVDLRLLNALPRDEEFLRNQGGYVTLNFIPSMATMLLGVLCGRLLIGPTSPWRKFGILLLMAAVTYGLGIAAGETICPIVKRIWTPSWTLFSGGYVIAMLALFYLLFDLLPLRKLAFPLVVIGVNSLLMYMMGQLIRGWTAGRVEAHFGGLIERVLPGAFDSQMWGALVAPISAMIVFWLIAYWLYRQRIFLRV</sequence>
<keyword evidence="1" id="KW-1133">Transmembrane helix</keyword>
<evidence type="ECO:0000256" key="1">
    <source>
        <dbReference type="SAM" id="Phobius"/>
    </source>
</evidence>
<evidence type="ECO:0000313" key="2">
    <source>
        <dbReference type="EMBL" id="QDV55436.1"/>
    </source>
</evidence>
<accession>A0A518IQR4</accession>